<reference evidence="1 2" key="1">
    <citation type="submission" date="2023-08" db="EMBL/GenBank/DDBJ databases">
        <authorList>
            <person name="Park J.-S."/>
        </authorList>
    </citation>
    <scope>NUCLEOTIDE SEQUENCE [LARGE SCALE GENOMIC DNA]</scope>
    <source>
        <strain evidence="1 2">2205SS18-9</strain>
    </source>
</reference>
<sequence length="172" mass="18843">MQCILQQLVNLDEGDIGVVTQTFGIDDLIINQVKDFMASTNIGNIPVCQITLVSTFDPTIIVDINKRIKKSKGECACCEDPITNVAKSMIGNLVDIDFISPTDFGTFTDEIIDVGEGIIVGRNLGDPNEIDFFSSCSITRIAPANEQINDQPRFSNFRELKRSIPPLSTKGS</sequence>
<keyword evidence="2" id="KW-1185">Reference proteome</keyword>
<proteinExistence type="predicted"/>
<evidence type="ECO:0000313" key="2">
    <source>
        <dbReference type="Proteomes" id="UP001231941"/>
    </source>
</evidence>
<comment type="caution">
    <text evidence="1">The sequence shown here is derived from an EMBL/GenBank/DDBJ whole genome shotgun (WGS) entry which is preliminary data.</text>
</comment>
<protein>
    <submittedName>
        <fullName evidence="1">Uncharacterized protein</fullName>
    </submittedName>
</protein>
<dbReference type="RefSeq" id="WP_305990530.1">
    <property type="nucleotide sequence ID" value="NZ_JAVAMP010000001.1"/>
</dbReference>
<name>A0ABT9IV75_9BACL</name>
<organism evidence="1 2">
    <name type="scientific">Chengkuizengella axinellae</name>
    <dbReference type="NCBI Taxonomy" id="3064388"/>
    <lineage>
        <taxon>Bacteria</taxon>
        <taxon>Bacillati</taxon>
        <taxon>Bacillota</taxon>
        <taxon>Bacilli</taxon>
        <taxon>Bacillales</taxon>
        <taxon>Paenibacillaceae</taxon>
        <taxon>Chengkuizengella</taxon>
    </lineage>
</organism>
<dbReference type="EMBL" id="JAVAMP010000001">
    <property type="protein sequence ID" value="MDP5273246.1"/>
    <property type="molecule type" value="Genomic_DNA"/>
</dbReference>
<dbReference type="Proteomes" id="UP001231941">
    <property type="component" value="Unassembled WGS sequence"/>
</dbReference>
<gene>
    <name evidence="1" type="ORF">Q5Y73_03955</name>
</gene>
<evidence type="ECO:0000313" key="1">
    <source>
        <dbReference type="EMBL" id="MDP5273246.1"/>
    </source>
</evidence>
<accession>A0ABT9IV75</accession>